<dbReference type="SUPFAM" id="SSF52540">
    <property type="entry name" value="P-loop containing nucleoside triphosphate hydrolases"/>
    <property type="match status" value="1"/>
</dbReference>
<feature type="coiled-coil region" evidence="1">
    <location>
        <begin position="476"/>
        <end position="520"/>
    </location>
</feature>
<organism evidence="4">
    <name type="scientific">marine sediment metagenome</name>
    <dbReference type="NCBI Taxonomy" id="412755"/>
    <lineage>
        <taxon>unclassified sequences</taxon>
        <taxon>metagenomes</taxon>
        <taxon>ecological metagenomes</taxon>
    </lineage>
</organism>
<evidence type="ECO:0000256" key="1">
    <source>
        <dbReference type="SAM" id="Coils"/>
    </source>
</evidence>
<dbReference type="EMBL" id="LAZR01002834">
    <property type="protein sequence ID" value="KKN25047.1"/>
    <property type="molecule type" value="Genomic_DNA"/>
</dbReference>
<dbReference type="AlphaFoldDB" id="A0A0F9PKL1"/>
<feature type="coiled-coil region" evidence="1">
    <location>
        <begin position="193"/>
        <end position="246"/>
    </location>
</feature>
<evidence type="ECO:0000313" key="4">
    <source>
        <dbReference type="EMBL" id="KKN25047.1"/>
    </source>
</evidence>
<protein>
    <recommendedName>
        <fullName evidence="3">YhaN AAA domain-containing protein</fullName>
    </recommendedName>
</protein>
<reference evidence="4" key="1">
    <citation type="journal article" date="2015" name="Nature">
        <title>Complex archaea that bridge the gap between prokaryotes and eukaryotes.</title>
        <authorList>
            <person name="Spang A."/>
            <person name="Saw J.H."/>
            <person name="Jorgensen S.L."/>
            <person name="Zaremba-Niedzwiedzka K."/>
            <person name="Martijn J."/>
            <person name="Lind A.E."/>
            <person name="van Eijk R."/>
            <person name="Schleper C."/>
            <person name="Guy L."/>
            <person name="Ettema T.J."/>
        </authorList>
    </citation>
    <scope>NUCLEOTIDE SEQUENCE</scope>
</reference>
<dbReference type="PANTHER" id="PTHR41259">
    <property type="entry name" value="DOUBLE-STRAND BREAK REPAIR RAD50 ATPASE, PUTATIVE-RELATED"/>
    <property type="match status" value="1"/>
</dbReference>
<keyword evidence="2" id="KW-0812">Transmembrane</keyword>
<gene>
    <name evidence="4" type="ORF">LCGC14_0888800</name>
</gene>
<dbReference type="Gene3D" id="3.40.50.300">
    <property type="entry name" value="P-loop containing nucleotide triphosphate hydrolases"/>
    <property type="match status" value="2"/>
</dbReference>
<keyword evidence="2" id="KW-0472">Membrane</keyword>
<proteinExistence type="predicted"/>
<feature type="domain" description="YhaN AAA" evidence="3">
    <location>
        <begin position="23"/>
        <end position="63"/>
    </location>
</feature>
<dbReference type="InterPro" id="IPR027417">
    <property type="entry name" value="P-loop_NTPase"/>
</dbReference>
<name>A0A0F9PKL1_9ZZZZ</name>
<dbReference type="Pfam" id="PF13514">
    <property type="entry name" value="AAA_27"/>
    <property type="match status" value="1"/>
</dbReference>
<evidence type="ECO:0000259" key="3">
    <source>
        <dbReference type="Pfam" id="PF13514"/>
    </source>
</evidence>
<accession>A0A0F9PKL1</accession>
<keyword evidence="2" id="KW-1133">Transmembrane helix</keyword>
<dbReference type="PANTHER" id="PTHR41259:SF1">
    <property type="entry name" value="DOUBLE-STRAND BREAK REPAIR RAD50 ATPASE, PUTATIVE-RELATED"/>
    <property type="match status" value="1"/>
</dbReference>
<evidence type="ECO:0000256" key="2">
    <source>
        <dbReference type="SAM" id="Phobius"/>
    </source>
</evidence>
<comment type="caution">
    <text evidence="4">The sequence shown here is derived from an EMBL/GenBank/DDBJ whole genome shotgun (WGS) entry which is preliminary data.</text>
</comment>
<dbReference type="InterPro" id="IPR038734">
    <property type="entry name" value="YhaN_AAA"/>
</dbReference>
<feature type="transmembrane region" description="Helical" evidence="2">
    <location>
        <begin position="387"/>
        <end position="406"/>
    </location>
</feature>
<feature type="transmembrane region" description="Helical" evidence="2">
    <location>
        <begin position="361"/>
        <end position="381"/>
    </location>
</feature>
<sequence length="834" mass="98480">MRRFKINVEKTSEEVKKQIWISDINVWSYGPLTSINFNKLNPGLVLIYGPNEAGKTLLLESILKSILLLSSDFKKNDRIDGDPNSKIVINKAYGNNLESYSFPEKKNKFNEILEIELKNQPLDRIFRNTFIIRNSDLKIPEEKGYFSTVSNIVMGWDYDDLNEVKVKIRNLGRLTKESSSTKSNLTNAGTNKIKNLRKDANVLSNDILNYIQEYKEEEYESYEIKIYQAKKEIKDSKNRLEILKNIEGKSKYEKSKRYLDKFVKVSNDLEPLKEFNTDSLNKLKSINSKIEDFRTRLNELENSTSDNIIELEKILKEQEEMKENLVEQDVKKTNFEILSKNIENWGTFSEKIGDVQNREQYIKFGYIFAILSLITLPGSIISLIMGFFVLGFPFMIFGIIFGFMIFYDLRKYFRYSTLYRRIQTIINISAIVGIKLFSNETYEENIQTLINSVSVPTLKYWLEKVEIKTKEFYELLDNLKLKLNSCDSRINVFQRQINQNREKEEEYQKKLNSNQETKQSFFTRLQVNDDISFNSKVEKGKDFEGKKDKYRSHLQDFFGRDTNTVDNWEIKLKEKYEKYKDLEVDALENYSEIHLEQEELHRRIEDDLPKQIEKWDKILSQHRIKLDFFAREQNKLKLIDFKVLEENLEINTIYQLEALNQKINELISLIDNDKELAVLALEIFEEIEKEETGRIIELFKNANISHLFKKITNGRYIDVKFTDDFEKDKNYVLVKKSDGQSFLSNLLSLGTNDQLLFSIRFTLAEKLLNGNQGFFLFDDAFITSDPQRLKNQFEILKSFADEGWQIIYFSNKEEILKLFETNQIKSIYKLSQLE</sequence>
<keyword evidence="1" id="KW-0175">Coiled coil</keyword>
<feature type="coiled-coil region" evidence="1">
    <location>
        <begin position="283"/>
        <end position="331"/>
    </location>
</feature>